<dbReference type="PROSITE" id="PS51257">
    <property type="entry name" value="PROKAR_LIPOPROTEIN"/>
    <property type="match status" value="1"/>
</dbReference>
<protein>
    <submittedName>
        <fullName evidence="4">S9 family peptidase</fullName>
    </submittedName>
</protein>
<accession>A0A6N9PYF1</accession>
<dbReference type="RefSeq" id="WP_160644193.1">
    <property type="nucleotide sequence ID" value="NZ_SIJB01000007.1"/>
</dbReference>
<feature type="domain" description="Peptidase S9 prolyl oligopeptidase catalytic" evidence="3">
    <location>
        <begin position="96"/>
        <end position="289"/>
    </location>
</feature>
<keyword evidence="5" id="KW-1185">Reference proteome</keyword>
<dbReference type="GO" id="GO:0004252">
    <property type="term" value="F:serine-type endopeptidase activity"/>
    <property type="evidence" value="ECO:0007669"/>
    <property type="project" value="TreeGrafter"/>
</dbReference>
<dbReference type="GO" id="GO:0006508">
    <property type="term" value="P:proteolysis"/>
    <property type="evidence" value="ECO:0007669"/>
    <property type="project" value="InterPro"/>
</dbReference>
<name>A0A6N9PYF1_9BACL</name>
<keyword evidence="2" id="KW-0732">Signal</keyword>
<dbReference type="OrthoDB" id="9812921at2"/>
<evidence type="ECO:0000259" key="3">
    <source>
        <dbReference type="Pfam" id="PF00326"/>
    </source>
</evidence>
<evidence type="ECO:0000256" key="2">
    <source>
        <dbReference type="SAM" id="SignalP"/>
    </source>
</evidence>
<dbReference type="AlphaFoldDB" id="A0A6N9PYF1"/>
<reference evidence="4 5" key="1">
    <citation type="submission" date="2019-01" db="EMBL/GenBank/DDBJ databases">
        <title>Chengkuizengella sp. nov., isolated from deep-sea sediment of East Pacific Ocean.</title>
        <authorList>
            <person name="Yang J."/>
            <person name="Lai Q."/>
            <person name="Shao Z."/>
        </authorList>
    </citation>
    <scope>NUCLEOTIDE SEQUENCE [LARGE SCALE GENOMIC DNA]</scope>
    <source>
        <strain evidence="4 5">YPA3-1-1</strain>
    </source>
</reference>
<evidence type="ECO:0000313" key="5">
    <source>
        <dbReference type="Proteomes" id="UP000448943"/>
    </source>
</evidence>
<sequence>MKIKFTLIMTLLSLVILGACTYEKDNIIVNQELLDIESSYSNNVETYRMQYLSDDFKVVGFIVKPKTIEDKAPLLIFNRGGNREFGVINEKTLQYLSFWADQGYVVLASQYRGNDGGEGQEELGGSDINDVLNLIHVAEELPYVDMDQKVMLGASRGGMMTYLAIKHDLDIQAAAVISGVTDQLDLYEKRNDMKLILNELVGDPILDREEYEKRSAVYWADEIDVPTLILHGEKDWRVPVDQARNMVDQLKKYQKDYKYIEYPYGDHSLSAYSDEYKKEIIDWFELYLNK</sequence>
<comment type="caution">
    <text evidence="4">The sequence shown here is derived from an EMBL/GenBank/DDBJ whole genome shotgun (WGS) entry which is preliminary data.</text>
</comment>
<dbReference type="Pfam" id="PF00326">
    <property type="entry name" value="Peptidase_S9"/>
    <property type="match status" value="1"/>
</dbReference>
<dbReference type="SUPFAM" id="SSF53474">
    <property type="entry name" value="alpha/beta-Hydrolases"/>
    <property type="match status" value="1"/>
</dbReference>
<dbReference type="Proteomes" id="UP000448943">
    <property type="component" value="Unassembled WGS sequence"/>
</dbReference>
<feature type="signal peptide" evidence="2">
    <location>
        <begin position="1"/>
        <end position="21"/>
    </location>
</feature>
<dbReference type="InterPro" id="IPR001375">
    <property type="entry name" value="Peptidase_S9_cat"/>
</dbReference>
<evidence type="ECO:0000313" key="4">
    <source>
        <dbReference type="EMBL" id="NBI27842.1"/>
    </source>
</evidence>
<dbReference type="EMBL" id="SIJB01000007">
    <property type="protein sequence ID" value="NBI27842.1"/>
    <property type="molecule type" value="Genomic_DNA"/>
</dbReference>
<feature type="chain" id="PRO_5039092681" evidence="2">
    <location>
        <begin position="22"/>
        <end position="290"/>
    </location>
</feature>
<dbReference type="PANTHER" id="PTHR42776:SF27">
    <property type="entry name" value="DIPEPTIDYL PEPTIDASE FAMILY MEMBER 6"/>
    <property type="match status" value="1"/>
</dbReference>
<dbReference type="InterPro" id="IPR029058">
    <property type="entry name" value="AB_hydrolase_fold"/>
</dbReference>
<dbReference type="Gene3D" id="3.40.50.1820">
    <property type="entry name" value="alpha/beta hydrolase"/>
    <property type="match status" value="1"/>
</dbReference>
<proteinExistence type="predicted"/>
<keyword evidence="1" id="KW-0378">Hydrolase</keyword>
<evidence type="ECO:0000256" key="1">
    <source>
        <dbReference type="ARBA" id="ARBA00022801"/>
    </source>
</evidence>
<dbReference type="PANTHER" id="PTHR42776">
    <property type="entry name" value="SERINE PEPTIDASE S9 FAMILY MEMBER"/>
    <property type="match status" value="1"/>
</dbReference>
<organism evidence="4 5">
    <name type="scientific">Chengkuizengella marina</name>
    <dbReference type="NCBI Taxonomy" id="2507566"/>
    <lineage>
        <taxon>Bacteria</taxon>
        <taxon>Bacillati</taxon>
        <taxon>Bacillota</taxon>
        <taxon>Bacilli</taxon>
        <taxon>Bacillales</taxon>
        <taxon>Paenibacillaceae</taxon>
        <taxon>Chengkuizengella</taxon>
    </lineage>
</organism>
<gene>
    <name evidence="4" type="ORF">ERL59_02560</name>
</gene>